<protein>
    <submittedName>
        <fullName evidence="1">Uncharacterized protein</fullName>
    </submittedName>
</protein>
<gene>
    <name evidence="1" type="ORF">FPZ47_04175</name>
</gene>
<dbReference type="EMBL" id="VMQU01000010">
    <property type="protein sequence ID" value="TVS91638.1"/>
    <property type="molecule type" value="Genomic_DNA"/>
</dbReference>
<keyword evidence="2" id="KW-1185">Reference proteome</keyword>
<dbReference type="Gene3D" id="3.40.50.720">
    <property type="entry name" value="NAD(P)-binding Rossmann-like Domain"/>
    <property type="match status" value="1"/>
</dbReference>
<organism evidence="1 2">
    <name type="scientific">Mycobacterium helveticum</name>
    <dbReference type="NCBI Taxonomy" id="2592811"/>
    <lineage>
        <taxon>Bacteria</taxon>
        <taxon>Bacillati</taxon>
        <taxon>Actinomycetota</taxon>
        <taxon>Actinomycetes</taxon>
        <taxon>Mycobacteriales</taxon>
        <taxon>Mycobacteriaceae</taxon>
        <taxon>Mycobacterium</taxon>
    </lineage>
</organism>
<evidence type="ECO:0000313" key="2">
    <source>
        <dbReference type="Proteomes" id="UP000320513"/>
    </source>
</evidence>
<name>A0A557XZG8_9MYCO</name>
<reference evidence="1 2" key="1">
    <citation type="submission" date="2019-07" db="EMBL/GenBank/DDBJ databases">
        <title>New Mycobacterium species.</title>
        <authorList>
            <person name="Tortoli E."/>
            <person name="Ghielmetti G."/>
            <person name="Friedel U."/>
            <person name="Trovato A."/>
        </authorList>
    </citation>
    <scope>NUCLEOTIDE SEQUENCE [LARGE SCALE GENOMIC DNA]</scope>
    <source>
        <strain evidence="1 2">16-83</strain>
    </source>
</reference>
<proteinExistence type="predicted"/>
<sequence>MADFADLSQVRAPAATLARLIDVLVDSRATVVNTSRSSQRLLRHVTVADFHTTRRRRAGTAHAFAKLANVLFTPELHRRHGAAGRSPVRRRISTPDRGADQLFRLASSTPGVDWAAAVGWKCPLATPMGTNDPRMRHGSA</sequence>
<dbReference type="OrthoDB" id="3237043at2"/>
<dbReference type="Proteomes" id="UP000320513">
    <property type="component" value="Unassembled WGS sequence"/>
</dbReference>
<evidence type="ECO:0000313" key="1">
    <source>
        <dbReference type="EMBL" id="TVS91638.1"/>
    </source>
</evidence>
<accession>A0A557XZG8</accession>
<comment type="caution">
    <text evidence="1">The sequence shown here is derived from an EMBL/GenBank/DDBJ whole genome shotgun (WGS) entry which is preliminary data.</text>
</comment>
<dbReference type="AlphaFoldDB" id="A0A557XZG8"/>